<organism evidence="1 2">
    <name type="scientific">Fibrivirga algicola</name>
    <dbReference type="NCBI Taxonomy" id="2950420"/>
    <lineage>
        <taxon>Bacteria</taxon>
        <taxon>Pseudomonadati</taxon>
        <taxon>Bacteroidota</taxon>
        <taxon>Cytophagia</taxon>
        <taxon>Cytophagales</taxon>
        <taxon>Spirosomataceae</taxon>
        <taxon>Fibrivirga</taxon>
    </lineage>
</organism>
<keyword evidence="2" id="KW-1185">Reference proteome</keyword>
<sequence length="70" mass="8300">MLFEISKPDRDETVLNDYLRHDNQHTEATMLLTYLNLWQGNGQAARDRSSKLLRWYPDNVQIQELAETVH</sequence>
<comment type="caution">
    <text evidence="1">The sequence shown here is derived from an EMBL/GenBank/DDBJ whole genome shotgun (WGS) entry which is preliminary data.</text>
</comment>
<accession>A0ABX0Q9C1</accession>
<gene>
    <name evidence="1" type="ORF">F7231_00720</name>
</gene>
<evidence type="ECO:0000313" key="2">
    <source>
        <dbReference type="Proteomes" id="UP000606008"/>
    </source>
</evidence>
<name>A0ABX0Q9C1_9BACT</name>
<evidence type="ECO:0008006" key="3">
    <source>
        <dbReference type="Google" id="ProtNLM"/>
    </source>
</evidence>
<reference evidence="2" key="2">
    <citation type="submission" date="2023-07" db="EMBL/GenBank/DDBJ databases">
        <authorList>
            <person name="Jung D.-H."/>
        </authorList>
    </citation>
    <scope>NUCLEOTIDE SEQUENCE [LARGE SCALE GENOMIC DNA]</scope>
    <source>
        <strain evidence="2">JA-25</strain>
    </source>
</reference>
<dbReference type="Proteomes" id="UP000606008">
    <property type="component" value="Unassembled WGS sequence"/>
</dbReference>
<dbReference type="EMBL" id="WAEL01000001">
    <property type="protein sequence ID" value="NID08679.1"/>
    <property type="molecule type" value="Genomic_DNA"/>
</dbReference>
<reference evidence="2" key="1">
    <citation type="submission" date="2019-09" db="EMBL/GenBank/DDBJ databases">
        <authorList>
            <person name="Jung D.-H."/>
        </authorList>
    </citation>
    <scope>NUCLEOTIDE SEQUENCE [LARGE SCALE GENOMIC DNA]</scope>
    <source>
        <strain evidence="2">JA-25</strain>
    </source>
</reference>
<protein>
    <recommendedName>
        <fullName evidence="3">Tetratricopeptide repeat protein</fullName>
    </recommendedName>
</protein>
<proteinExistence type="predicted"/>
<evidence type="ECO:0000313" key="1">
    <source>
        <dbReference type="EMBL" id="NID08679.1"/>
    </source>
</evidence>